<dbReference type="EMBL" id="FNAP01000006">
    <property type="protein sequence ID" value="SDE39336.1"/>
    <property type="molecule type" value="Genomic_DNA"/>
</dbReference>
<protein>
    <submittedName>
        <fullName evidence="4">Lipid-binding SYLF domain-containing protein</fullName>
    </submittedName>
</protein>
<feature type="compositionally biased region" description="Pro residues" evidence="1">
    <location>
        <begin position="109"/>
        <end position="120"/>
    </location>
</feature>
<evidence type="ECO:0000313" key="4">
    <source>
        <dbReference type="EMBL" id="SDE39336.1"/>
    </source>
</evidence>
<sequence length="352" mass="35583">MTRRVVSHRPLAQGLALTAALCLAGASPAVAQGTGGAGAGQPVPLLPPSVDSGTLDPTQGELVRPGTPGFDAPPSTAESMSGQASDLGPPREVGPPPGASTVPMTGDPALPPPEAPPMPETGPAVMTSQAGSGAVSHGSTAPADAEVMARARGALADATTAVYDLRWTSGFTDGLNDLLSRARAVVVIPSFFKAGFFVGGAYGSALLLVRDEAGAFSDPAFLTLTAGSLGFQFGAQDNRVLLLIMTDDGLRAILDDGFKMEAGASVTFGIGGGVSTGSTTDVNHDIIAFSHSKGLFGGGGLEGSVFEPRHDWNAAFYTTPGITPSQIVLERRVSNPESRPLIESLTAAAPPQ</sequence>
<feature type="signal peptide" evidence="2">
    <location>
        <begin position="1"/>
        <end position="31"/>
    </location>
</feature>
<evidence type="ECO:0000259" key="3">
    <source>
        <dbReference type="Pfam" id="PF04366"/>
    </source>
</evidence>
<proteinExistence type="predicted"/>
<dbReference type="STRING" id="69960.SAMN05421720_106101"/>
<dbReference type="PANTHER" id="PTHR15629">
    <property type="entry name" value="SH3YL1 PROTEIN"/>
    <property type="match status" value="1"/>
</dbReference>
<dbReference type="InterPro" id="IPR007461">
    <property type="entry name" value="Ysc84_actin-binding"/>
</dbReference>
<evidence type="ECO:0000256" key="1">
    <source>
        <dbReference type="SAM" id="MobiDB-lite"/>
    </source>
</evidence>
<dbReference type="AlphaFoldDB" id="A0A1G7CKZ3"/>
<dbReference type="CDD" id="cd11524">
    <property type="entry name" value="SYLF"/>
    <property type="match status" value="1"/>
</dbReference>
<dbReference type="Pfam" id="PF04366">
    <property type="entry name" value="Ysc84"/>
    <property type="match status" value="1"/>
</dbReference>
<feature type="region of interest" description="Disordered" evidence="1">
    <location>
        <begin position="31"/>
        <end position="141"/>
    </location>
</feature>
<dbReference type="PANTHER" id="PTHR15629:SF2">
    <property type="entry name" value="SH3 DOMAIN-CONTAINING YSC84-LIKE PROTEIN 1"/>
    <property type="match status" value="1"/>
</dbReference>
<dbReference type="Proteomes" id="UP000199412">
    <property type="component" value="Unassembled WGS sequence"/>
</dbReference>
<reference evidence="4 5" key="1">
    <citation type="submission" date="2016-10" db="EMBL/GenBank/DDBJ databases">
        <authorList>
            <person name="de Groot N.N."/>
        </authorList>
    </citation>
    <scope>NUCLEOTIDE SEQUENCE [LARGE SCALE GENOMIC DNA]</scope>
    <source>
        <strain evidence="4 5">ATCC 700224</strain>
    </source>
</reference>
<dbReference type="InterPro" id="IPR051702">
    <property type="entry name" value="SH3_domain_YSC84-like"/>
</dbReference>
<feature type="domain" description="Ysc84 actin-binding" evidence="3">
    <location>
        <begin position="226"/>
        <end position="348"/>
    </location>
</feature>
<dbReference type="RefSeq" id="WP_176793550.1">
    <property type="nucleotide sequence ID" value="NZ_FNAP01000006.1"/>
</dbReference>
<name>A0A1G7CKZ3_9PROT</name>
<dbReference type="GO" id="GO:0035091">
    <property type="term" value="F:phosphatidylinositol binding"/>
    <property type="evidence" value="ECO:0007669"/>
    <property type="project" value="TreeGrafter"/>
</dbReference>
<feature type="chain" id="PRO_5011678050" evidence="2">
    <location>
        <begin position="32"/>
        <end position="352"/>
    </location>
</feature>
<gene>
    <name evidence="4" type="ORF">SAMN05421720_106101</name>
</gene>
<accession>A0A1G7CKZ3</accession>
<evidence type="ECO:0000313" key="5">
    <source>
        <dbReference type="Proteomes" id="UP000199412"/>
    </source>
</evidence>
<keyword evidence="2" id="KW-0732">Signal</keyword>
<keyword evidence="5" id="KW-1185">Reference proteome</keyword>
<organism evidence="4 5">
    <name type="scientific">Rhodospira trueperi</name>
    <dbReference type="NCBI Taxonomy" id="69960"/>
    <lineage>
        <taxon>Bacteria</taxon>
        <taxon>Pseudomonadati</taxon>
        <taxon>Pseudomonadota</taxon>
        <taxon>Alphaproteobacteria</taxon>
        <taxon>Rhodospirillales</taxon>
        <taxon>Rhodospirillaceae</taxon>
        <taxon>Rhodospira</taxon>
    </lineage>
</organism>
<evidence type="ECO:0000256" key="2">
    <source>
        <dbReference type="SAM" id="SignalP"/>
    </source>
</evidence>